<feature type="non-terminal residue" evidence="1">
    <location>
        <position position="101"/>
    </location>
</feature>
<proteinExistence type="predicted"/>
<organism evidence="1">
    <name type="scientific">Cuerna arida</name>
    <dbReference type="NCBI Taxonomy" id="1464854"/>
    <lineage>
        <taxon>Eukaryota</taxon>
        <taxon>Metazoa</taxon>
        <taxon>Ecdysozoa</taxon>
        <taxon>Arthropoda</taxon>
        <taxon>Hexapoda</taxon>
        <taxon>Insecta</taxon>
        <taxon>Pterygota</taxon>
        <taxon>Neoptera</taxon>
        <taxon>Paraneoptera</taxon>
        <taxon>Hemiptera</taxon>
        <taxon>Auchenorrhyncha</taxon>
        <taxon>Membracoidea</taxon>
        <taxon>Cicadellidae</taxon>
        <taxon>Cicadellinae</taxon>
        <taxon>Proconiini</taxon>
        <taxon>Cuerna</taxon>
    </lineage>
</organism>
<dbReference type="AlphaFoldDB" id="A0A1B6GQN1"/>
<protein>
    <recommendedName>
        <fullName evidence="2">HAT C-terminal dimerisation domain-containing protein</fullName>
    </recommendedName>
</protein>
<reference evidence="1" key="1">
    <citation type="submission" date="2015-11" db="EMBL/GenBank/DDBJ databases">
        <title>De novo transcriptome assembly of four potential Pierce s Disease insect vectors from Arizona vineyards.</title>
        <authorList>
            <person name="Tassone E.E."/>
        </authorList>
    </citation>
    <scope>NUCLEOTIDE SEQUENCE</scope>
</reference>
<dbReference type="EMBL" id="GECZ01005025">
    <property type="protein sequence ID" value="JAS64744.1"/>
    <property type="molecule type" value="Transcribed_RNA"/>
</dbReference>
<sequence length="101" mass="11577">SETKRAATELCTVYSEDVTSDFLNDCVYFKIFVDIEKFQNLTAMYLYLKENNLAYTFPNLSIDVPVTNCSVERSFSILSRVKNPKRATFLNSKLNSLVLLC</sequence>
<feature type="non-terminal residue" evidence="1">
    <location>
        <position position="1"/>
    </location>
</feature>
<evidence type="ECO:0008006" key="2">
    <source>
        <dbReference type="Google" id="ProtNLM"/>
    </source>
</evidence>
<accession>A0A1B6GQN1</accession>
<gene>
    <name evidence="1" type="ORF">g.45550</name>
</gene>
<evidence type="ECO:0000313" key="1">
    <source>
        <dbReference type="EMBL" id="JAS64744.1"/>
    </source>
</evidence>
<name>A0A1B6GQN1_9HEMI</name>